<feature type="region of interest" description="Disordered" evidence="1">
    <location>
        <begin position="339"/>
        <end position="360"/>
    </location>
</feature>
<feature type="transmembrane region" description="Helical" evidence="2">
    <location>
        <begin position="856"/>
        <end position="874"/>
    </location>
</feature>
<keyword evidence="2" id="KW-1133">Transmembrane helix</keyword>
<dbReference type="InterPro" id="IPR052220">
    <property type="entry name" value="METTL25"/>
</dbReference>
<dbReference type="OrthoDB" id="10258156at2759"/>
<evidence type="ECO:0000259" key="3">
    <source>
        <dbReference type="Pfam" id="PF13679"/>
    </source>
</evidence>
<protein>
    <submittedName>
        <fullName evidence="4">Protein rRNAD1-like protein</fullName>
    </submittedName>
</protein>
<feature type="transmembrane region" description="Helical" evidence="2">
    <location>
        <begin position="509"/>
        <end position="527"/>
    </location>
</feature>
<dbReference type="Proteomes" id="UP000037460">
    <property type="component" value="Unassembled WGS sequence"/>
</dbReference>
<comment type="caution">
    <text evidence="4">The sequence shown here is derived from an EMBL/GenBank/DDBJ whole genome shotgun (WGS) entry which is preliminary data.</text>
</comment>
<organism evidence="4 5">
    <name type="scientific">Chrysochromulina tobinii</name>
    <dbReference type="NCBI Taxonomy" id="1460289"/>
    <lineage>
        <taxon>Eukaryota</taxon>
        <taxon>Haptista</taxon>
        <taxon>Haptophyta</taxon>
        <taxon>Prymnesiophyceae</taxon>
        <taxon>Prymnesiales</taxon>
        <taxon>Chrysochromulinaceae</taxon>
        <taxon>Chrysochromulina</taxon>
    </lineage>
</organism>
<dbReference type="PANTHER" id="PTHR12496:SF0">
    <property type="entry name" value="METHYLTRANSFERASE DOMAIN-CONTAINING PROTEIN"/>
    <property type="match status" value="1"/>
</dbReference>
<dbReference type="SUPFAM" id="SSF53335">
    <property type="entry name" value="S-adenosyl-L-methionine-dependent methyltransferases"/>
    <property type="match status" value="1"/>
</dbReference>
<evidence type="ECO:0000313" key="4">
    <source>
        <dbReference type="EMBL" id="KOO33757.1"/>
    </source>
</evidence>
<keyword evidence="2" id="KW-0472">Membrane</keyword>
<evidence type="ECO:0000256" key="1">
    <source>
        <dbReference type="SAM" id="MobiDB-lite"/>
    </source>
</evidence>
<reference evidence="5" key="1">
    <citation type="journal article" date="2015" name="PLoS Genet.">
        <title>Genome Sequence and Transcriptome Analyses of Chrysochromulina tobin: Metabolic Tools for Enhanced Algal Fitness in the Prominent Order Prymnesiales (Haptophyceae).</title>
        <authorList>
            <person name="Hovde B.T."/>
            <person name="Deodato C.R."/>
            <person name="Hunsperger H.M."/>
            <person name="Ryken S.A."/>
            <person name="Yost W."/>
            <person name="Jha R.K."/>
            <person name="Patterson J."/>
            <person name="Monnat R.J. Jr."/>
            <person name="Barlow S.B."/>
            <person name="Starkenburg S.R."/>
            <person name="Cattolico R.A."/>
        </authorList>
    </citation>
    <scope>NUCLEOTIDE SEQUENCE</scope>
    <source>
        <strain evidence="5">CCMP291</strain>
    </source>
</reference>
<evidence type="ECO:0000256" key="2">
    <source>
        <dbReference type="SAM" id="Phobius"/>
    </source>
</evidence>
<accession>A0A0M0K556</accession>
<evidence type="ECO:0000313" key="5">
    <source>
        <dbReference type="Proteomes" id="UP000037460"/>
    </source>
</evidence>
<dbReference type="Gene3D" id="3.40.50.150">
    <property type="entry name" value="Vaccinia Virus protein VP39"/>
    <property type="match status" value="1"/>
</dbReference>
<feature type="transmembrane region" description="Helical" evidence="2">
    <location>
        <begin position="973"/>
        <end position="994"/>
    </location>
</feature>
<dbReference type="InterPro" id="IPR025714">
    <property type="entry name" value="Methyltranfer_dom"/>
</dbReference>
<feature type="domain" description="Methyltransferase" evidence="3">
    <location>
        <begin position="156"/>
        <end position="231"/>
    </location>
</feature>
<feature type="compositionally biased region" description="Gly residues" evidence="1">
    <location>
        <begin position="344"/>
        <end position="360"/>
    </location>
</feature>
<name>A0A0M0K556_9EUKA</name>
<feature type="transmembrane region" description="Helical" evidence="2">
    <location>
        <begin position="920"/>
        <end position="938"/>
    </location>
</feature>
<feature type="transmembrane region" description="Helical" evidence="2">
    <location>
        <begin position="539"/>
        <end position="558"/>
    </location>
</feature>
<gene>
    <name evidence="4" type="ORF">Ctob_009978</name>
</gene>
<dbReference type="InterPro" id="IPR029063">
    <property type="entry name" value="SAM-dependent_MTases_sf"/>
</dbReference>
<dbReference type="PANTHER" id="PTHR12496">
    <property type="entry name" value="CGI-41 METHYLTRANSFERASE"/>
    <property type="match status" value="1"/>
</dbReference>
<dbReference type="AlphaFoldDB" id="A0A0M0K556"/>
<feature type="transmembrane region" description="Helical" evidence="2">
    <location>
        <begin position="880"/>
        <end position="899"/>
    </location>
</feature>
<keyword evidence="5" id="KW-1185">Reference proteome</keyword>
<keyword evidence="2" id="KW-0812">Transmembrane</keyword>
<proteinExistence type="predicted"/>
<dbReference type="EMBL" id="JWZX01001435">
    <property type="protein sequence ID" value="KOO33757.1"/>
    <property type="molecule type" value="Genomic_DNA"/>
</dbReference>
<dbReference type="Pfam" id="PF13679">
    <property type="entry name" value="Methyltransf_32"/>
    <property type="match status" value="1"/>
</dbReference>
<sequence length="1057" mass="114953">MEANTSEYSGTNLAAPCAARSLSRGVVNATGVAGGRVNHMDGTSSAEAAEAQQLYSLIKRHAWIMQCWLTNFCCNSYWERLPESWREALLSLSDEEMQELPAGLHPPTTWPPELRELVLTAQQLAPPTQAELDASVERVSPMLLDGIPHVRNMGPKKQHEVLRLAPVVAREAARCGASTVVDLGSGHGYLSHVLAFHHGLHVIGIECAAHNCAAAHHRAWMVREKLRDVKFRVSNPKAPTKAQLKMAELSAHVALGGGEKVRAEAARAEEANAAASAALEAAHEAARRGEPSPLVAYGGGSFTNLVVRLEPDASVPWLVATLQPAVDLIGQWLARAAEERGSDEGGAGGGAQGAQGGEGAGGSIPLCDSFDEYARLACPRVGLPFDEPERARMGALWERHKHLERPMRAFNMLRGVFARPIERLVLLDRLLFVREQGLENATMREIFDPRESPRNTAIIAGVEELDTIVNDGGYCQKEYGLKATIAFPLIPDHIRAATGMFTWMGIGKAIVKFICQCLALYCLITAGCRWHKYDESRRLLQYAFCLLIVPPFLMGICVPMRAGVDMKRLQIALCRDVVEKLTDVSGNWVLGMDLGDRETFCELEPDEWGEAIAEAIVSSGLSAEYNETLLAYTCPKATGRKTGCKTECASCFGDVQREVPNSVGVNQTIRVRNPCLDYLTFDQLCRGRDAVAEAEFKAYSYGDISDTAVTAAAQSFTGGYNDPTSLCSLIATRFSNCSAQCDRVYPTGPGFNGDESCAQACDSVFKTELLGNALADADFAPNLCAGDALYKSLGTVTGIASTLFDAVEVGVGVAVGAQTVAQLLPAFLSIVKGLLKGAEVLNEALPWVRFPAFQMVISNSLIAALVAAIMSSFFQMGSDGLSACACVALVLSFGYAWPTPYFLSARSFLQTKKMMFWRKLYKMFMSVLCVTLFLAWILRSEFVQKMIEESGFMLIDKIVSNPKMVYDNIKAPLWAFVGAVLDFAGASVVAKLFYCDLLLDIVIKTELQDVTPQQDVMRGEVDRLKRVEVQLTKTARVSSCMDEQHGVGARARDDNTS</sequence>